<name>I3CEX7_9GAMM</name>
<dbReference type="PANTHER" id="PTHR35841">
    <property type="entry name" value="PHOSPHONATES-BINDING PERIPLASMIC PROTEIN"/>
    <property type="match status" value="1"/>
</dbReference>
<dbReference type="SUPFAM" id="SSF53850">
    <property type="entry name" value="Periplasmic binding protein-like II"/>
    <property type="match status" value="1"/>
</dbReference>
<organism evidence="2 3">
    <name type="scientific">Beggiatoa alba B18LD</name>
    <dbReference type="NCBI Taxonomy" id="395493"/>
    <lineage>
        <taxon>Bacteria</taxon>
        <taxon>Pseudomonadati</taxon>
        <taxon>Pseudomonadota</taxon>
        <taxon>Gammaproteobacteria</taxon>
        <taxon>Thiotrichales</taxon>
        <taxon>Thiotrichaceae</taxon>
        <taxon>Beggiatoa</taxon>
    </lineage>
</organism>
<proteinExistence type="predicted"/>
<keyword evidence="1" id="KW-0732">Signal</keyword>
<reference evidence="2 3" key="1">
    <citation type="submission" date="2011-11" db="EMBL/GenBank/DDBJ databases">
        <title>Improved High-Quality Draft sequence of Beggiatoa alba B18lD.</title>
        <authorList>
            <consortium name="US DOE Joint Genome Institute"/>
            <person name="Lucas S."/>
            <person name="Han J."/>
            <person name="Lapidus A."/>
            <person name="Cheng J.-F."/>
            <person name="Goodwin L."/>
            <person name="Pitluck S."/>
            <person name="Peters L."/>
            <person name="Mikhailova N."/>
            <person name="Held B."/>
            <person name="Detter J.C."/>
            <person name="Han C."/>
            <person name="Tapia R."/>
            <person name="Land M."/>
            <person name="Hauser L."/>
            <person name="Kyrpides N."/>
            <person name="Ivanova N."/>
            <person name="Pagani I."/>
            <person name="Samuel K."/>
            <person name="Teske A."/>
            <person name="Mueller J."/>
            <person name="Woyke T."/>
        </authorList>
    </citation>
    <scope>NUCLEOTIDE SEQUENCE [LARGE SCALE GENOMIC DNA]</scope>
    <source>
        <strain evidence="2 3">B18LD</strain>
    </source>
</reference>
<evidence type="ECO:0000313" key="3">
    <source>
        <dbReference type="Proteomes" id="UP000005744"/>
    </source>
</evidence>
<dbReference type="EMBL" id="JH600070">
    <property type="protein sequence ID" value="EIJ42170.1"/>
    <property type="molecule type" value="Genomic_DNA"/>
</dbReference>
<protein>
    <submittedName>
        <fullName evidence="2">ABC-type phosphate/phosphonate transport system, periplasmic component</fullName>
    </submittedName>
</protein>
<dbReference type="HOGENOM" id="CLU_051472_6_3_6"/>
<keyword evidence="3" id="KW-1185">Reference proteome</keyword>
<evidence type="ECO:0000256" key="1">
    <source>
        <dbReference type="SAM" id="SignalP"/>
    </source>
</evidence>
<dbReference type="PANTHER" id="PTHR35841:SF1">
    <property type="entry name" value="PHOSPHONATES-BINDING PERIPLASMIC PROTEIN"/>
    <property type="match status" value="1"/>
</dbReference>
<sequence length="290" mass="32305">MYITLLRKLYSLLFLLSYTCLSTVSYADDKPASLSLGFPLSYLSATDALNKYTPLTNYLTQQIGIPISITASNYSTHLQLVGEDKLDLAFMSGSLYIEMVDKYQHTVPLLARYTINHQPALYSVLFTTTKNPIQNLNQLVGKKIAFGEKNSNLGTKVPYYVLSQAGITLDKLSAYDFLDNHRNVMYGVLMGEYDAGALPAEVFDENKDKGLKILAMSPAVSSHLLVSRRDLDIRLIQQLQQALYTLNQLPEGQKILNAIGKNITGFVPATDSDYDSLREILQQAKALDAR</sequence>
<accession>I3CEX7</accession>
<gene>
    <name evidence="2" type="ORF">BegalDRAFT_1273</name>
</gene>
<feature type="signal peptide" evidence="1">
    <location>
        <begin position="1"/>
        <end position="27"/>
    </location>
</feature>
<evidence type="ECO:0000313" key="2">
    <source>
        <dbReference type="EMBL" id="EIJ42170.1"/>
    </source>
</evidence>
<dbReference type="eggNOG" id="COG3221">
    <property type="taxonomic scope" value="Bacteria"/>
</dbReference>
<dbReference type="Pfam" id="PF12974">
    <property type="entry name" value="Phosphonate-bd"/>
    <property type="match status" value="1"/>
</dbReference>
<dbReference type="Gene3D" id="3.40.190.10">
    <property type="entry name" value="Periplasmic binding protein-like II"/>
    <property type="match status" value="2"/>
</dbReference>
<dbReference type="AlphaFoldDB" id="I3CEX7"/>
<dbReference type="Proteomes" id="UP000005744">
    <property type="component" value="Unassembled WGS sequence"/>
</dbReference>
<feature type="chain" id="PRO_5003668719" evidence="1">
    <location>
        <begin position="28"/>
        <end position="290"/>
    </location>
</feature>
<dbReference type="STRING" id="395493.BegalDRAFT_1273"/>